<protein>
    <submittedName>
        <fullName evidence="12">Ionotropic receptor 21a</fullName>
    </submittedName>
</protein>
<dbReference type="Proteomes" id="UP000322000">
    <property type="component" value="Chromosome 8"/>
</dbReference>
<evidence type="ECO:0000256" key="6">
    <source>
        <dbReference type="ARBA" id="ARBA00023136"/>
    </source>
</evidence>
<dbReference type="GeneID" id="113496531"/>
<organism evidence="11 12">
    <name type="scientific">Trichoplusia ni</name>
    <name type="common">Cabbage looper</name>
    <dbReference type="NCBI Taxonomy" id="7111"/>
    <lineage>
        <taxon>Eukaryota</taxon>
        <taxon>Metazoa</taxon>
        <taxon>Ecdysozoa</taxon>
        <taxon>Arthropoda</taxon>
        <taxon>Hexapoda</taxon>
        <taxon>Insecta</taxon>
        <taxon>Pterygota</taxon>
        <taxon>Neoptera</taxon>
        <taxon>Endopterygota</taxon>
        <taxon>Lepidoptera</taxon>
        <taxon>Glossata</taxon>
        <taxon>Ditrysia</taxon>
        <taxon>Noctuoidea</taxon>
        <taxon>Noctuidae</taxon>
        <taxon>Plusiinae</taxon>
        <taxon>Trichoplusia</taxon>
    </lineage>
</organism>
<keyword evidence="4 9" id="KW-0812">Transmembrane</keyword>
<keyword evidence="5 9" id="KW-1133">Transmembrane helix</keyword>
<sequence>MNKRIKQNSTNMKVFWFCIILAGYIFCQEVVYYPSQSVLDTHYKNEVKREIKSISNTSEVAYEIDGECYENITWRRFNEDKYSNNDLKIHKRALDPVFHGYPKTREELWNERFLNESTNFDQTPSLIALLHNVTLTYLTDCTPVILYDSQVKSKESYLVQNLLKGFPITFVHGFINESNELSEPKLLRAKSECLHFIIFLSDVKSSAKVIGKQPENKVILVARSSQWAVQEFLSSAMSRMFVNLLVIGQSFKEGDDKTLETPYILYTHKLYTDGLGASKPVVINSWTHGKFSRNVNLFPPKMTEGYAGHRFVVAAAHQPPFVFRRILSDLDGGNPRVVWDGVELRLIKLLAQRNNFSIEIIEPQEPNLGSGDSVAKEVMMGRADLGIAGMYMTIDRAREMDLSYAHSQDCAVFITLMSTALPRYRAILGPFHWHVWVALTFTYLFGMFPLAFSDKHTLKHLLYNTGEIENMFWYVFGTFTNCFTFLGKNSWSKTDKITTRLLIGWYWIFTIIITSCYTGSIIAFVTLPVFPETVDTIHQLLAGFYRIGTLDKGGWEKWFFNSSDPYTNKLFKKLELVPDVAAGIRNTTKAFFWPYAFLGSKAELEYIVQANYTATKSKRAVLHISNECFVPFGVTIGFPNNSVYSAKMSNDIGRMIQSGLVDKIIDEIRFEMQRSTTGKLLAANSDTLKIASAEEKGLTLEDTQGMFLLLAAGFLIAATALISEWIGGFSKFCRFRRKKLNTPISTSSKEQLIATPKSDYESEIKIIGDTDSRLNFDSRPSTANSNGTLDGEVINVTNDSIMVHNTFSTDRFDSRRSSSVDLDKEVREIFEKDRKRRRAMSHDMEMLDENDASISRCAFGDPIKNK</sequence>
<dbReference type="GO" id="GO:0005886">
    <property type="term" value="C:plasma membrane"/>
    <property type="evidence" value="ECO:0007669"/>
    <property type="project" value="UniProtKB-SubCell"/>
</dbReference>
<dbReference type="PANTHER" id="PTHR42643">
    <property type="entry name" value="IONOTROPIC RECEPTOR 20A-RELATED"/>
    <property type="match status" value="1"/>
</dbReference>
<dbReference type="OrthoDB" id="6500454at2759"/>
<evidence type="ECO:0000256" key="5">
    <source>
        <dbReference type="ARBA" id="ARBA00022989"/>
    </source>
</evidence>
<dbReference type="Pfam" id="PF00060">
    <property type="entry name" value="Lig_chan"/>
    <property type="match status" value="1"/>
</dbReference>
<dbReference type="FunCoup" id="A0A7E5VTF0">
    <property type="interactions" value="16"/>
</dbReference>
<dbReference type="InParanoid" id="A0A7E5VTF0"/>
<evidence type="ECO:0000256" key="1">
    <source>
        <dbReference type="ARBA" id="ARBA00004651"/>
    </source>
</evidence>
<evidence type="ECO:0000259" key="10">
    <source>
        <dbReference type="Pfam" id="PF00060"/>
    </source>
</evidence>
<accession>A0A7E5VTF0</accession>
<dbReference type="InterPro" id="IPR001320">
    <property type="entry name" value="Iontro_rcpt_C"/>
</dbReference>
<comment type="similarity">
    <text evidence="2">Belongs to the glutamate-gated ion channel (TC 1.A.10.1) family.</text>
</comment>
<evidence type="ECO:0000256" key="7">
    <source>
        <dbReference type="ARBA" id="ARBA00023170"/>
    </source>
</evidence>
<feature type="transmembrane region" description="Helical" evidence="9">
    <location>
        <begin position="503"/>
        <end position="530"/>
    </location>
</feature>
<evidence type="ECO:0000313" key="11">
    <source>
        <dbReference type="Proteomes" id="UP000322000"/>
    </source>
</evidence>
<keyword evidence="11" id="KW-1185">Reference proteome</keyword>
<dbReference type="CTD" id="33157"/>
<evidence type="ECO:0000256" key="2">
    <source>
        <dbReference type="ARBA" id="ARBA00008685"/>
    </source>
</evidence>
<feature type="transmembrane region" description="Helical" evidence="9">
    <location>
        <begin position="433"/>
        <end position="452"/>
    </location>
</feature>
<keyword evidence="3" id="KW-1003">Cell membrane</keyword>
<gene>
    <name evidence="12" type="primary">LOC113496531</name>
</gene>
<dbReference type="Gene3D" id="3.40.190.10">
    <property type="entry name" value="Periplasmic binding protein-like II"/>
    <property type="match status" value="1"/>
</dbReference>
<evidence type="ECO:0000256" key="4">
    <source>
        <dbReference type="ARBA" id="ARBA00022692"/>
    </source>
</evidence>
<dbReference type="GO" id="GO:0015276">
    <property type="term" value="F:ligand-gated monoatomic ion channel activity"/>
    <property type="evidence" value="ECO:0007669"/>
    <property type="project" value="InterPro"/>
</dbReference>
<feature type="transmembrane region" description="Helical" evidence="9">
    <location>
        <begin position="706"/>
        <end position="729"/>
    </location>
</feature>
<reference evidence="12" key="1">
    <citation type="submission" date="2025-08" db="UniProtKB">
        <authorList>
            <consortium name="RefSeq"/>
        </authorList>
    </citation>
    <scope>IDENTIFICATION</scope>
</reference>
<dbReference type="KEGG" id="tnl:113496531"/>
<dbReference type="SUPFAM" id="SSF53850">
    <property type="entry name" value="Periplasmic binding protein-like II"/>
    <property type="match status" value="1"/>
</dbReference>
<proteinExistence type="inferred from homology"/>
<dbReference type="RefSeq" id="XP_026731589.1">
    <property type="nucleotide sequence ID" value="XM_026875788.1"/>
</dbReference>
<comment type="subcellular location">
    <subcellularLocation>
        <location evidence="1">Cell membrane</location>
        <topology evidence="1">Multi-pass membrane protein</topology>
    </subcellularLocation>
</comment>
<evidence type="ECO:0000256" key="8">
    <source>
        <dbReference type="ARBA" id="ARBA00023180"/>
    </source>
</evidence>
<dbReference type="Gene3D" id="1.10.287.70">
    <property type="match status" value="1"/>
</dbReference>
<keyword evidence="7 12" id="KW-0675">Receptor</keyword>
<evidence type="ECO:0000256" key="9">
    <source>
        <dbReference type="SAM" id="Phobius"/>
    </source>
</evidence>
<keyword evidence="8" id="KW-0325">Glycoprotein</keyword>
<dbReference type="GO" id="GO:0050906">
    <property type="term" value="P:detection of stimulus involved in sensory perception"/>
    <property type="evidence" value="ECO:0007669"/>
    <property type="project" value="UniProtKB-ARBA"/>
</dbReference>
<feature type="domain" description="Ionotropic glutamate receptor C-terminal" evidence="10">
    <location>
        <begin position="433"/>
        <end position="714"/>
    </location>
</feature>
<keyword evidence="6 9" id="KW-0472">Membrane</keyword>
<dbReference type="AlphaFoldDB" id="A0A7E5VTF0"/>
<name>A0A7E5VTF0_TRINI</name>
<dbReference type="PANTHER" id="PTHR42643:SF24">
    <property type="entry name" value="IONOTROPIC RECEPTOR 60A"/>
    <property type="match status" value="1"/>
</dbReference>
<dbReference type="InterPro" id="IPR052192">
    <property type="entry name" value="Insect_Ionotropic_Sensory_Rcpt"/>
</dbReference>
<evidence type="ECO:0000313" key="12">
    <source>
        <dbReference type="RefSeq" id="XP_026731589.1"/>
    </source>
</evidence>
<evidence type="ECO:0000256" key="3">
    <source>
        <dbReference type="ARBA" id="ARBA00022475"/>
    </source>
</evidence>